<feature type="compositionally biased region" description="Polar residues" evidence="1">
    <location>
        <begin position="113"/>
        <end position="132"/>
    </location>
</feature>
<dbReference type="AlphaFoldDB" id="A0A6J5YIB1"/>
<reference evidence="2" key="1">
    <citation type="submission" date="2020-05" db="EMBL/GenBank/DDBJ databases">
        <authorList>
            <person name="Chiriac C."/>
            <person name="Salcher M."/>
            <person name="Ghai R."/>
            <person name="Kavagutti S V."/>
        </authorList>
    </citation>
    <scope>NUCLEOTIDE SEQUENCE</scope>
</reference>
<feature type="region of interest" description="Disordered" evidence="1">
    <location>
        <begin position="99"/>
        <end position="136"/>
    </location>
</feature>
<feature type="compositionally biased region" description="Polar residues" evidence="1">
    <location>
        <begin position="202"/>
        <end position="216"/>
    </location>
</feature>
<evidence type="ECO:0000256" key="1">
    <source>
        <dbReference type="SAM" id="MobiDB-lite"/>
    </source>
</evidence>
<gene>
    <name evidence="2" type="ORF">UFOPK1392_01174</name>
</gene>
<accession>A0A6J5YIB1</accession>
<dbReference type="EMBL" id="CAEMXZ010000043">
    <property type="protein sequence ID" value="CAB4323419.1"/>
    <property type="molecule type" value="Genomic_DNA"/>
</dbReference>
<feature type="compositionally biased region" description="Polar residues" evidence="1">
    <location>
        <begin position="159"/>
        <end position="185"/>
    </location>
</feature>
<feature type="region of interest" description="Disordered" evidence="1">
    <location>
        <begin position="157"/>
        <end position="230"/>
    </location>
</feature>
<sequence length="246" mass="24666">MGEPFGAAGVHSTNTAPGRDVPCTAVASPGRPAGVTEAEVKAAPAPTALMATTSTVMASPLMSPSMTQEVADSAVTSTEQVADESPVTDARYDVTGEPFAAGVDHETVARPSPRTTTTPDGASGTPAGTTASETEEDVLVPTLLVALTVNRYDTPLISPRTTQVSGSPATGTATHVSELSDTAVTRNDRMGAPLSEPGVQLTRASRSPRVTATSIGDSGAAAGTTEAEAADDTLSPTAFSAVTVKV</sequence>
<evidence type="ECO:0000313" key="2">
    <source>
        <dbReference type="EMBL" id="CAB4323419.1"/>
    </source>
</evidence>
<proteinExistence type="predicted"/>
<organism evidence="2">
    <name type="scientific">freshwater metagenome</name>
    <dbReference type="NCBI Taxonomy" id="449393"/>
    <lineage>
        <taxon>unclassified sequences</taxon>
        <taxon>metagenomes</taxon>
        <taxon>ecological metagenomes</taxon>
    </lineage>
</organism>
<name>A0A6J5YIB1_9ZZZZ</name>
<protein>
    <submittedName>
        <fullName evidence="2">Unannotated protein</fullName>
    </submittedName>
</protein>
<feature type="region of interest" description="Disordered" evidence="1">
    <location>
        <begin position="1"/>
        <end position="22"/>
    </location>
</feature>